<comment type="similarity">
    <text evidence="2">Belongs to the GSP K family.</text>
</comment>
<evidence type="ECO:0000256" key="4">
    <source>
        <dbReference type="ARBA" id="ARBA00022475"/>
    </source>
</evidence>
<dbReference type="Pfam" id="PF21687">
    <property type="entry name" value="T2SSK_1st"/>
    <property type="match status" value="1"/>
</dbReference>
<dbReference type="InterPro" id="IPR005628">
    <property type="entry name" value="GspK"/>
</dbReference>
<keyword evidence="4" id="KW-1003">Cell membrane</keyword>
<reference evidence="12" key="1">
    <citation type="submission" date="2021-03" db="EMBL/GenBank/DDBJ databases">
        <title>Whole Genome Sequence of Bradyrhizobium sp. Strain 144S4.</title>
        <authorList>
            <person name="Bromfield E.S.P."/>
            <person name="Cloutier S."/>
        </authorList>
    </citation>
    <scope>NUCLEOTIDE SEQUENCE [LARGE SCALE GENOMIC DNA]</scope>
    <source>
        <strain evidence="12">144S4</strain>
    </source>
</reference>
<dbReference type="EMBL" id="JAGEMI010000001">
    <property type="protein sequence ID" value="MBO1867748.1"/>
    <property type="molecule type" value="Genomic_DNA"/>
</dbReference>
<sequence>MLQSKGQSSRKAGPRDGFILVAVLWFLAALAALIVVFSHYLSNSARVLRIDDDALQAEALVAAGVELAAYQLLMAKNEERPRRGGFSIRIGGDVVAVSFLTEAARVDLNAAPKEMIANLFNILGADAEAAQDHADRVVSWRTKPVDKAAARSEEALYAAAGRKYGPRLAPFVHVDELPLVLGPPSWLLDRVMPFVTVFSGSPGIDILAAPAEVVASVPGMTPLILKDFLASRDALSAGPAAIAQVPASARVIAGKSNAWRLRVSLHPADGRRRSSVVVIELGEGKLPYRVLSHEDEGAQTHNARGGA</sequence>
<evidence type="ECO:0000256" key="9">
    <source>
        <dbReference type="ARBA" id="ARBA00023136"/>
    </source>
</evidence>
<keyword evidence="7" id="KW-0653">Protein transport</keyword>
<evidence type="ECO:0000256" key="10">
    <source>
        <dbReference type="SAM" id="Phobius"/>
    </source>
</evidence>
<dbReference type="PANTHER" id="PTHR38831">
    <property type="entry name" value="TYPE II SECRETION SYSTEM PROTEIN K"/>
    <property type="match status" value="1"/>
</dbReference>
<dbReference type="PANTHER" id="PTHR38831:SF2">
    <property type="entry name" value="TYPE II SECRETION SYSTEM PROTEIN K"/>
    <property type="match status" value="1"/>
</dbReference>
<proteinExistence type="inferred from homology"/>
<feature type="transmembrane region" description="Helical" evidence="10">
    <location>
        <begin position="20"/>
        <end position="42"/>
    </location>
</feature>
<dbReference type="SUPFAM" id="SSF158544">
    <property type="entry name" value="GspK insert domain-like"/>
    <property type="match status" value="1"/>
</dbReference>
<accession>A0A939MEK3</accession>
<evidence type="ECO:0000256" key="5">
    <source>
        <dbReference type="ARBA" id="ARBA00022519"/>
    </source>
</evidence>
<dbReference type="GO" id="GO:0009306">
    <property type="term" value="P:protein secretion"/>
    <property type="evidence" value="ECO:0007669"/>
    <property type="project" value="InterPro"/>
</dbReference>
<evidence type="ECO:0000256" key="1">
    <source>
        <dbReference type="ARBA" id="ARBA00004533"/>
    </source>
</evidence>
<evidence type="ECO:0000256" key="8">
    <source>
        <dbReference type="ARBA" id="ARBA00022989"/>
    </source>
</evidence>
<evidence type="ECO:0000256" key="2">
    <source>
        <dbReference type="ARBA" id="ARBA00007246"/>
    </source>
</evidence>
<comment type="subcellular location">
    <subcellularLocation>
        <location evidence="1">Cell inner membrane</location>
    </subcellularLocation>
</comment>
<dbReference type="GO" id="GO:0005886">
    <property type="term" value="C:plasma membrane"/>
    <property type="evidence" value="ECO:0007669"/>
    <property type="project" value="UniProtKB-SubCell"/>
</dbReference>
<feature type="domain" description="T2SS protein K first SAM-like" evidence="11">
    <location>
        <begin position="109"/>
        <end position="198"/>
    </location>
</feature>
<evidence type="ECO:0000313" key="13">
    <source>
        <dbReference type="EMBL" id="UEM11284.1"/>
    </source>
</evidence>
<dbReference type="RefSeq" id="WP_028180912.1">
    <property type="nucleotide sequence ID" value="NZ_CP086136.1"/>
</dbReference>
<dbReference type="Proteomes" id="UP000664702">
    <property type="component" value="Chromosome"/>
</dbReference>
<keyword evidence="9 10" id="KW-0472">Membrane</keyword>
<evidence type="ECO:0000259" key="11">
    <source>
        <dbReference type="Pfam" id="PF21687"/>
    </source>
</evidence>
<evidence type="ECO:0000256" key="6">
    <source>
        <dbReference type="ARBA" id="ARBA00022692"/>
    </source>
</evidence>
<name>A0A939MEK3_9BRAD</name>
<organism evidence="12">
    <name type="scientific">Bradyrhizobium barranii subsp. barranii</name>
    <dbReference type="NCBI Taxonomy" id="2823807"/>
    <lineage>
        <taxon>Bacteria</taxon>
        <taxon>Pseudomonadati</taxon>
        <taxon>Pseudomonadota</taxon>
        <taxon>Alphaproteobacteria</taxon>
        <taxon>Hyphomicrobiales</taxon>
        <taxon>Nitrobacteraceae</taxon>
        <taxon>Bradyrhizobium</taxon>
        <taxon>Bradyrhizobium barranii</taxon>
    </lineage>
</organism>
<dbReference type="EMBL" id="CP086136">
    <property type="protein sequence ID" value="UEM11284.1"/>
    <property type="molecule type" value="Genomic_DNA"/>
</dbReference>
<dbReference type="KEGG" id="bban:J4G43_043090"/>
<protein>
    <submittedName>
        <fullName evidence="12">General secretion pathway protein GspK</fullName>
    </submittedName>
</protein>
<keyword evidence="5" id="KW-0997">Cell inner membrane</keyword>
<dbReference type="AlphaFoldDB" id="A0A939MEK3"/>
<keyword evidence="8 10" id="KW-1133">Transmembrane helix</keyword>
<evidence type="ECO:0000256" key="3">
    <source>
        <dbReference type="ARBA" id="ARBA00022448"/>
    </source>
</evidence>
<dbReference type="InterPro" id="IPR049031">
    <property type="entry name" value="T2SSK_SAM-like_1st"/>
</dbReference>
<keyword evidence="6 10" id="KW-0812">Transmembrane</keyword>
<keyword evidence="3" id="KW-0813">Transport</keyword>
<evidence type="ECO:0000313" key="14">
    <source>
        <dbReference type="Proteomes" id="UP000664702"/>
    </source>
</evidence>
<dbReference type="Gene3D" id="1.10.40.60">
    <property type="entry name" value="EpsJ-like"/>
    <property type="match status" value="1"/>
</dbReference>
<evidence type="ECO:0000313" key="12">
    <source>
        <dbReference type="EMBL" id="MBO1867748.1"/>
    </source>
</evidence>
<evidence type="ECO:0000256" key="7">
    <source>
        <dbReference type="ARBA" id="ARBA00022927"/>
    </source>
</evidence>
<reference evidence="13 14" key="2">
    <citation type="journal article" date="2022" name="Int. J. Syst. Evol. Microbiol.">
        <title>Strains of Bradyrhizobium barranii sp. nov. associated with legumes native to Canada are symbionts of soybeans and belong to different subspecies (subsp. barranii subsp. nov. and subsp. apii subsp. nov.) and symbiovars (sv. glycinearum and sv. septentrionale).</title>
        <authorList>
            <person name="Bromfield E.S.P."/>
            <person name="Cloutier S."/>
            <person name="Wasai-Hara S."/>
            <person name="Minamisawa K."/>
        </authorList>
    </citation>
    <scope>NUCLEOTIDE SEQUENCE [LARGE SCALE GENOMIC DNA]</scope>
    <source>
        <strain evidence="13 14">144S4</strain>
    </source>
</reference>
<gene>
    <name evidence="13" type="ORF">J4G43_043090</name>
    <name evidence="12" type="ORF">J4G43_44895</name>
</gene>
<dbReference type="InterPro" id="IPR038072">
    <property type="entry name" value="GspK_central_sf"/>
</dbReference>